<dbReference type="InParanoid" id="A0A2P5FJN1"/>
<comment type="caution">
    <text evidence="2">The sequence shown here is derived from an EMBL/GenBank/DDBJ whole genome shotgun (WGS) entry which is preliminary data.</text>
</comment>
<evidence type="ECO:0000313" key="2">
    <source>
        <dbReference type="EMBL" id="PON97983.1"/>
    </source>
</evidence>
<sequence length="57" mass="6518">MSILCNFCHKGSVIKLVFFSSLNFLVWLHFLLRGGWGYGIERRMLSSHGMLATTILD</sequence>
<keyword evidence="1" id="KW-1133">Transmembrane helix</keyword>
<feature type="transmembrane region" description="Helical" evidence="1">
    <location>
        <begin position="12"/>
        <end position="32"/>
    </location>
</feature>
<dbReference type="EMBL" id="JXTC01000028">
    <property type="protein sequence ID" value="PON97983.1"/>
    <property type="molecule type" value="Genomic_DNA"/>
</dbReference>
<name>A0A2P5FJN1_TREOI</name>
<keyword evidence="3" id="KW-1185">Reference proteome</keyword>
<reference evidence="3" key="1">
    <citation type="submission" date="2016-06" db="EMBL/GenBank/DDBJ databases">
        <title>Parallel loss of symbiosis genes in relatives of nitrogen-fixing non-legume Parasponia.</title>
        <authorList>
            <person name="Van Velzen R."/>
            <person name="Holmer R."/>
            <person name="Bu F."/>
            <person name="Rutten L."/>
            <person name="Van Zeijl A."/>
            <person name="Liu W."/>
            <person name="Santuari L."/>
            <person name="Cao Q."/>
            <person name="Sharma T."/>
            <person name="Shen D."/>
            <person name="Roswanjaya Y."/>
            <person name="Wardhani T."/>
            <person name="Kalhor M.S."/>
            <person name="Jansen J."/>
            <person name="Van den Hoogen J."/>
            <person name="Gungor B."/>
            <person name="Hartog M."/>
            <person name="Hontelez J."/>
            <person name="Verver J."/>
            <person name="Yang W.-C."/>
            <person name="Schijlen E."/>
            <person name="Repin R."/>
            <person name="Schilthuizen M."/>
            <person name="Schranz E."/>
            <person name="Heidstra R."/>
            <person name="Miyata K."/>
            <person name="Fedorova E."/>
            <person name="Kohlen W."/>
            <person name="Bisseling T."/>
            <person name="Smit S."/>
            <person name="Geurts R."/>
        </authorList>
    </citation>
    <scope>NUCLEOTIDE SEQUENCE [LARGE SCALE GENOMIC DNA]</scope>
    <source>
        <strain evidence="3">cv. RG33-2</strain>
    </source>
</reference>
<gene>
    <name evidence="2" type="ORF">TorRG33x02_062980</name>
</gene>
<dbReference type="Proteomes" id="UP000237000">
    <property type="component" value="Unassembled WGS sequence"/>
</dbReference>
<evidence type="ECO:0000256" key="1">
    <source>
        <dbReference type="SAM" id="Phobius"/>
    </source>
</evidence>
<evidence type="ECO:0000313" key="3">
    <source>
        <dbReference type="Proteomes" id="UP000237000"/>
    </source>
</evidence>
<dbReference type="AlphaFoldDB" id="A0A2P5FJN1"/>
<organism evidence="2 3">
    <name type="scientific">Trema orientale</name>
    <name type="common">Charcoal tree</name>
    <name type="synonym">Celtis orientalis</name>
    <dbReference type="NCBI Taxonomy" id="63057"/>
    <lineage>
        <taxon>Eukaryota</taxon>
        <taxon>Viridiplantae</taxon>
        <taxon>Streptophyta</taxon>
        <taxon>Embryophyta</taxon>
        <taxon>Tracheophyta</taxon>
        <taxon>Spermatophyta</taxon>
        <taxon>Magnoliopsida</taxon>
        <taxon>eudicotyledons</taxon>
        <taxon>Gunneridae</taxon>
        <taxon>Pentapetalae</taxon>
        <taxon>rosids</taxon>
        <taxon>fabids</taxon>
        <taxon>Rosales</taxon>
        <taxon>Cannabaceae</taxon>
        <taxon>Trema</taxon>
    </lineage>
</organism>
<keyword evidence="1" id="KW-0472">Membrane</keyword>
<proteinExistence type="predicted"/>
<keyword evidence="1" id="KW-0812">Transmembrane</keyword>
<dbReference type="OrthoDB" id="10533589at2759"/>
<accession>A0A2P5FJN1</accession>
<protein>
    <submittedName>
        <fullName evidence="2">Uncharacterized protein</fullName>
    </submittedName>
</protein>